<proteinExistence type="predicted"/>
<keyword evidence="2" id="KW-1185">Reference proteome</keyword>
<dbReference type="InterPro" id="IPR019612">
    <property type="entry name" value="Minor_capsid_put"/>
</dbReference>
<dbReference type="EMBL" id="CP117834">
    <property type="protein sequence ID" value="WDF02954.1"/>
    <property type="molecule type" value="Genomic_DNA"/>
</dbReference>
<reference evidence="1 2" key="1">
    <citation type="submission" date="2023-02" db="EMBL/GenBank/DDBJ databases">
        <authorList>
            <person name="Liu G."/>
        </authorList>
    </citation>
    <scope>NUCLEOTIDE SEQUENCE [LARGE SCALE GENOMIC DNA]</scope>
    <source>
        <strain evidence="1 2">DSM 23008</strain>
    </source>
</reference>
<evidence type="ECO:0000313" key="2">
    <source>
        <dbReference type="Proteomes" id="UP001215143"/>
    </source>
</evidence>
<organism evidence="1 2">
    <name type="scientific">Shouchella hunanensis</name>
    <dbReference type="NCBI Taxonomy" id="766894"/>
    <lineage>
        <taxon>Bacteria</taxon>
        <taxon>Bacillati</taxon>
        <taxon>Bacillota</taxon>
        <taxon>Bacilli</taxon>
        <taxon>Bacillales</taxon>
        <taxon>Bacillaceae</taxon>
        <taxon>Shouchella</taxon>
    </lineage>
</organism>
<name>A0ABY7W5S7_9BACI</name>
<gene>
    <name evidence="1" type="ORF">PQ477_15820</name>
</gene>
<sequence>MRIKPIPKKLLVHQIIYEEYEEEGPFGGGDFADPITIERVRVEPSSSIRQDSNGEEIVLKGTVFLDAQNTPLFRKLKEKSKVTFGEDDYRVHQCQALFALDGVTPHHYEVELQ</sequence>
<evidence type="ECO:0000313" key="1">
    <source>
        <dbReference type="EMBL" id="WDF02954.1"/>
    </source>
</evidence>
<dbReference type="Pfam" id="PF10665">
    <property type="entry name" value="Minor_capsid_1"/>
    <property type="match status" value="1"/>
</dbReference>
<dbReference type="Proteomes" id="UP001215143">
    <property type="component" value="Chromosome"/>
</dbReference>
<dbReference type="RefSeq" id="WP_274272461.1">
    <property type="nucleotide sequence ID" value="NZ_CP117834.1"/>
</dbReference>
<accession>A0ABY7W5S7</accession>
<protein>
    <submittedName>
        <fullName evidence="1">Minor capsid protein</fullName>
    </submittedName>
</protein>